<comment type="caution">
    <text evidence="2">The sequence shown here is derived from an EMBL/GenBank/DDBJ whole genome shotgun (WGS) entry which is preliminary data.</text>
</comment>
<dbReference type="AlphaFoldDB" id="A0A8J6EBY9"/>
<keyword evidence="3" id="KW-1185">Reference proteome</keyword>
<accession>A0A8J6EBY9</accession>
<evidence type="ECO:0008006" key="4">
    <source>
        <dbReference type="Google" id="ProtNLM"/>
    </source>
</evidence>
<evidence type="ECO:0000313" key="2">
    <source>
        <dbReference type="EMBL" id="KAG9461981.1"/>
    </source>
</evidence>
<dbReference type="OrthoDB" id="5989977at2759"/>
<proteinExistence type="predicted"/>
<dbReference type="Proteomes" id="UP000770717">
    <property type="component" value="Unassembled WGS sequence"/>
</dbReference>
<name>A0A8J6EBY9_ELECQ</name>
<protein>
    <recommendedName>
        <fullName evidence="4">Small lysine rich protein 1</fullName>
    </recommendedName>
</protein>
<organism evidence="2 3">
    <name type="scientific">Eleutherodactylus coqui</name>
    <name type="common">Puerto Rican coqui</name>
    <dbReference type="NCBI Taxonomy" id="57060"/>
    <lineage>
        <taxon>Eukaryota</taxon>
        <taxon>Metazoa</taxon>
        <taxon>Chordata</taxon>
        <taxon>Craniata</taxon>
        <taxon>Vertebrata</taxon>
        <taxon>Euteleostomi</taxon>
        <taxon>Amphibia</taxon>
        <taxon>Batrachia</taxon>
        <taxon>Anura</taxon>
        <taxon>Neobatrachia</taxon>
        <taxon>Hyloidea</taxon>
        <taxon>Eleutherodactylidae</taxon>
        <taxon>Eleutherodactylinae</taxon>
        <taxon>Eleutherodactylus</taxon>
        <taxon>Eleutherodactylus</taxon>
    </lineage>
</organism>
<reference evidence="2" key="1">
    <citation type="thesis" date="2020" institute="ProQuest LLC" country="789 East Eisenhower Parkway, Ann Arbor, MI, USA">
        <title>Comparative Genomics and Chromosome Evolution.</title>
        <authorList>
            <person name="Mudd A.B."/>
        </authorList>
    </citation>
    <scope>NUCLEOTIDE SEQUENCE</scope>
    <source>
        <strain evidence="2">HN-11 Male</strain>
        <tissue evidence="2">Kidney and liver</tissue>
    </source>
</reference>
<dbReference type="EMBL" id="WNTK01014652">
    <property type="protein sequence ID" value="KAG9461981.1"/>
    <property type="molecule type" value="Genomic_DNA"/>
</dbReference>
<evidence type="ECO:0000256" key="1">
    <source>
        <dbReference type="SAM" id="MobiDB-lite"/>
    </source>
</evidence>
<dbReference type="InterPro" id="IPR037760">
    <property type="entry name" value="SMKR1"/>
</dbReference>
<evidence type="ECO:0000313" key="3">
    <source>
        <dbReference type="Proteomes" id="UP000770717"/>
    </source>
</evidence>
<feature type="compositionally biased region" description="Basic residues" evidence="1">
    <location>
        <begin position="14"/>
        <end position="26"/>
    </location>
</feature>
<feature type="region of interest" description="Disordered" evidence="1">
    <location>
        <begin position="1"/>
        <end position="35"/>
    </location>
</feature>
<sequence length="80" mass="8852">MPKKSAKSKGSAKSNRKGKKSKKSKKSKEPKPEVDILSPAAMLNAYYISHNAVDCLEFRGFSWSGAPKKKGKKGKKKKKK</sequence>
<dbReference type="PANTHER" id="PTHR37932:SF1">
    <property type="entry name" value="SMALL LYSINE-RICH PROTEIN 1"/>
    <property type="match status" value="1"/>
</dbReference>
<gene>
    <name evidence="2" type="ORF">GDO78_015202</name>
</gene>
<dbReference type="PANTHER" id="PTHR37932">
    <property type="entry name" value="SMALL LYSINE-RICH PROTEIN 1"/>
    <property type="match status" value="1"/>
</dbReference>